<comment type="caution">
    <text evidence="6">The sequence shown here is derived from an EMBL/GenBank/DDBJ whole genome shotgun (WGS) entry which is preliminary data.</text>
</comment>
<protein>
    <submittedName>
        <fullName evidence="6">2241_t:CDS:1</fullName>
    </submittedName>
</protein>
<proteinExistence type="inferred from homology"/>
<dbReference type="InterPro" id="IPR000043">
    <property type="entry name" value="Adenosylhomocysteinase-like"/>
</dbReference>
<dbReference type="SUPFAM" id="SSF52283">
    <property type="entry name" value="Formate/glycerate dehydrogenase catalytic domain-like"/>
    <property type="match status" value="1"/>
</dbReference>
<keyword evidence="4" id="KW-0520">NAD</keyword>
<dbReference type="GO" id="GO:0004013">
    <property type="term" value="F:adenosylhomocysteinase activity"/>
    <property type="evidence" value="ECO:0007669"/>
    <property type="project" value="TreeGrafter"/>
</dbReference>
<comment type="similarity">
    <text evidence="2">Belongs to the adenosylhomocysteinase family.</text>
</comment>
<dbReference type="GO" id="GO:0005829">
    <property type="term" value="C:cytosol"/>
    <property type="evidence" value="ECO:0007669"/>
    <property type="project" value="TreeGrafter"/>
</dbReference>
<dbReference type="PANTHER" id="PTHR23420">
    <property type="entry name" value="ADENOSYLHOMOCYSTEINASE"/>
    <property type="match status" value="1"/>
</dbReference>
<dbReference type="EMBL" id="CAJVPK010003374">
    <property type="protein sequence ID" value="CAG8626476.1"/>
    <property type="molecule type" value="Genomic_DNA"/>
</dbReference>
<dbReference type="PANTHER" id="PTHR23420:SF0">
    <property type="entry name" value="ADENOSYLHOMOCYSTEINASE"/>
    <property type="match status" value="1"/>
</dbReference>
<comment type="cofactor">
    <cofactor evidence="1">
        <name>NAD(+)</name>
        <dbReference type="ChEBI" id="CHEBI:57540"/>
    </cofactor>
</comment>
<name>A0A9N9D8D0_9GLOM</name>
<evidence type="ECO:0000259" key="5">
    <source>
        <dbReference type="SMART" id="SM00997"/>
    </source>
</evidence>
<dbReference type="OrthoDB" id="10007170at2759"/>
<dbReference type="InterPro" id="IPR036291">
    <property type="entry name" value="NAD(P)-bd_dom_sf"/>
</dbReference>
<feature type="non-terminal residue" evidence="6">
    <location>
        <position position="172"/>
    </location>
</feature>
<reference evidence="6" key="1">
    <citation type="submission" date="2021-06" db="EMBL/GenBank/DDBJ databases">
        <authorList>
            <person name="Kallberg Y."/>
            <person name="Tangrot J."/>
            <person name="Rosling A."/>
        </authorList>
    </citation>
    <scope>NUCLEOTIDE SEQUENCE</scope>
    <source>
        <strain evidence="6">AZ414A</strain>
    </source>
</reference>
<evidence type="ECO:0000256" key="3">
    <source>
        <dbReference type="ARBA" id="ARBA00022563"/>
    </source>
</evidence>
<dbReference type="SMART" id="SM00996">
    <property type="entry name" value="AdoHcyase"/>
    <property type="match status" value="1"/>
</dbReference>
<gene>
    <name evidence="6" type="ORF">DEBURN_LOCUS10587</name>
</gene>
<dbReference type="Gene3D" id="3.40.50.720">
    <property type="entry name" value="NAD(P)-binding Rossmann-like Domain"/>
    <property type="match status" value="1"/>
</dbReference>
<dbReference type="GO" id="GO:0006730">
    <property type="term" value="P:one-carbon metabolic process"/>
    <property type="evidence" value="ECO:0007669"/>
    <property type="project" value="UniProtKB-KW"/>
</dbReference>
<dbReference type="Pfam" id="PF00670">
    <property type="entry name" value="AdoHcyase_NAD"/>
    <property type="match status" value="1"/>
</dbReference>
<feature type="domain" description="S-adenosyl-L-homocysteine hydrolase NAD binding" evidence="5">
    <location>
        <begin position="1"/>
        <end position="93"/>
    </location>
</feature>
<evidence type="ECO:0000256" key="4">
    <source>
        <dbReference type="ARBA" id="ARBA00023027"/>
    </source>
</evidence>
<dbReference type="Proteomes" id="UP000789706">
    <property type="component" value="Unassembled WGS sequence"/>
</dbReference>
<dbReference type="Gene3D" id="3.40.50.1480">
    <property type="entry name" value="Adenosylhomocysteinase-like"/>
    <property type="match status" value="1"/>
</dbReference>
<dbReference type="AlphaFoldDB" id="A0A9N9D8D0"/>
<keyword evidence="7" id="KW-1185">Reference proteome</keyword>
<dbReference type="InterPro" id="IPR042172">
    <property type="entry name" value="Adenosylhomocyst_ase-like_sf"/>
</dbReference>
<sequence>TTMEEACKEGNIFVTTTGNRDIIVGRHFEQMKNDSVVCNIGHFDIEVDVAWLVKNAVKHVNIKPQVDRYTLKNGRNIILLAEGRLVNLGCATGHSSFVMSNSFSNQVLAQIALWTDSESYPLGVHVLPKKLDEEVAAAHLEQLGVKLTKLTPAQSEYIGVPIEGPFKPEYYR</sequence>
<dbReference type="InterPro" id="IPR015878">
    <property type="entry name" value="Ado_hCys_hydrolase_NAD-bd"/>
</dbReference>
<dbReference type="SUPFAM" id="SSF51735">
    <property type="entry name" value="NAD(P)-binding Rossmann-fold domains"/>
    <property type="match status" value="1"/>
</dbReference>
<evidence type="ECO:0000313" key="6">
    <source>
        <dbReference type="EMBL" id="CAG8626476.1"/>
    </source>
</evidence>
<organism evidence="6 7">
    <name type="scientific">Diversispora eburnea</name>
    <dbReference type="NCBI Taxonomy" id="1213867"/>
    <lineage>
        <taxon>Eukaryota</taxon>
        <taxon>Fungi</taxon>
        <taxon>Fungi incertae sedis</taxon>
        <taxon>Mucoromycota</taxon>
        <taxon>Glomeromycotina</taxon>
        <taxon>Glomeromycetes</taxon>
        <taxon>Diversisporales</taxon>
        <taxon>Diversisporaceae</taxon>
        <taxon>Diversispora</taxon>
    </lineage>
</organism>
<dbReference type="GO" id="GO:0033353">
    <property type="term" value="P:S-adenosylmethionine cycle"/>
    <property type="evidence" value="ECO:0007669"/>
    <property type="project" value="TreeGrafter"/>
</dbReference>
<evidence type="ECO:0000256" key="1">
    <source>
        <dbReference type="ARBA" id="ARBA00001911"/>
    </source>
</evidence>
<keyword evidence="3" id="KW-0554">One-carbon metabolism</keyword>
<evidence type="ECO:0000256" key="2">
    <source>
        <dbReference type="ARBA" id="ARBA00007122"/>
    </source>
</evidence>
<evidence type="ECO:0000313" key="7">
    <source>
        <dbReference type="Proteomes" id="UP000789706"/>
    </source>
</evidence>
<dbReference type="SMART" id="SM00997">
    <property type="entry name" value="AdoHcyase_NAD"/>
    <property type="match status" value="1"/>
</dbReference>
<accession>A0A9N9D8D0</accession>